<evidence type="ECO:0000256" key="12">
    <source>
        <dbReference type="SAM" id="SignalP"/>
    </source>
</evidence>
<dbReference type="PRINTS" id="PR00205">
    <property type="entry name" value="CADHERIN"/>
</dbReference>
<keyword evidence="15" id="KW-1185">Reference proteome</keyword>
<dbReference type="EMBL" id="DS469533">
    <property type="protein sequence ID" value="EDO45664.1"/>
    <property type="molecule type" value="Genomic_DNA"/>
</dbReference>
<evidence type="ECO:0000256" key="2">
    <source>
        <dbReference type="ARBA" id="ARBA00022475"/>
    </source>
</evidence>
<accession>A7RRZ9</accession>
<dbReference type="eggNOG" id="KOG3594">
    <property type="taxonomic scope" value="Eukaryota"/>
</dbReference>
<dbReference type="AlphaFoldDB" id="A7RRZ9"/>
<feature type="non-terminal residue" evidence="14">
    <location>
        <position position="550"/>
    </location>
</feature>
<evidence type="ECO:0000256" key="7">
    <source>
        <dbReference type="ARBA" id="ARBA00022889"/>
    </source>
</evidence>
<keyword evidence="2" id="KW-1003">Cell membrane</keyword>
<feature type="domain" description="Cadherin" evidence="13">
    <location>
        <begin position="128"/>
        <end position="240"/>
    </location>
</feature>
<dbReference type="Proteomes" id="UP000001593">
    <property type="component" value="Unassembled WGS sequence"/>
</dbReference>
<evidence type="ECO:0000256" key="1">
    <source>
        <dbReference type="ARBA" id="ARBA00004251"/>
    </source>
</evidence>
<feature type="domain" description="Cadherin" evidence="13">
    <location>
        <begin position="351"/>
        <end position="458"/>
    </location>
</feature>
<evidence type="ECO:0000256" key="10">
    <source>
        <dbReference type="ARBA" id="ARBA00023180"/>
    </source>
</evidence>
<dbReference type="InterPro" id="IPR015919">
    <property type="entry name" value="Cadherin-like_sf"/>
</dbReference>
<dbReference type="GO" id="GO:0007163">
    <property type="term" value="P:establishment or maintenance of cell polarity"/>
    <property type="evidence" value="ECO:0007669"/>
    <property type="project" value="UniProtKB-ARBA"/>
</dbReference>
<dbReference type="PhylomeDB" id="A7RRZ9"/>
<dbReference type="PROSITE" id="PS00232">
    <property type="entry name" value="CADHERIN_1"/>
    <property type="match status" value="2"/>
</dbReference>
<keyword evidence="7" id="KW-0130">Cell adhesion</keyword>
<dbReference type="GO" id="GO:0005886">
    <property type="term" value="C:plasma membrane"/>
    <property type="evidence" value="ECO:0007669"/>
    <property type="project" value="UniProtKB-SubCell"/>
</dbReference>
<reference evidence="14 15" key="1">
    <citation type="journal article" date="2007" name="Science">
        <title>Sea anemone genome reveals ancestral eumetazoan gene repertoire and genomic organization.</title>
        <authorList>
            <person name="Putnam N.H."/>
            <person name="Srivastava M."/>
            <person name="Hellsten U."/>
            <person name="Dirks B."/>
            <person name="Chapman J."/>
            <person name="Salamov A."/>
            <person name="Terry A."/>
            <person name="Shapiro H."/>
            <person name="Lindquist E."/>
            <person name="Kapitonov V.V."/>
            <person name="Jurka J."/>
            <person name="Genikhovich G."/>
            <person name="Grigoriev I.V."/>
            <person name="Lucas S.M."/>
            <person name="Steele R.E."/>
            <person name="Finnerty J.R."/>
            <person name="Technau U."/>
            <person name="Martindale M.Q."/>
            <person name="Rokhsar D.S."/>
        </authorList>
    </citation>
    <scope>NUCLEOTIDE SEQUENCE [LARGE SCALE GENOMIC DNA]</scope>
    <source>
        <strain evidence="15">CH2 X CH6</strain>
    </source>
</reference>
<evidence type="ECO:0000313" key="14">
    <source>
        <dbReference type="EMBL" id="EDO45664.1"/>
    </source>
</evidence>
<feature type="domain" description="Cadherin" evidence="13">
    <location>
        <begin position="16"/>
        <end position="127"/>
    </location>
</feature>
<feature type="chain" id="PRO_5002711491" description="Cadherin domain-containing protein" evidence="12">
    <location>
        <begin position="17"/>
        <end position="550"/>
    </location>
</feature>
<evidence type="ECO:0000256" key="6">
    <source>
        <dbReference type="ARBA" id="ARBA00022837"/>
    </source>
</evidence>
<evidence type="ECO:0000256" key="4">
    <source>
        <dbReference type="ARBA" id="ARBA00022729"/>
    </source>
</evidence>
<evidence type="ECO:0000256" key="5">
    <source>
        <dbReference type="ARBA" id="ARBA00022737"/>
    </source>
</evidence>
<keyword evidence="3" id="KW-0812">Transmembrane</keyword>
<keyword evidence="4 12" id="KW-0732">Signal</keyword>
<dbReference type="GO" id="GO:0005509">
    <property type="term" value="F:calcium ion binding"/>
    <property type="evidence" value="ECO:0007669"/>
    <property type="project" value="UniProtKB-UniRule"/>
</dbReference>
<evidence type="ECO:0000256" key="9">
    <source>
        <dbReference type="ARBA" id="ARBA00023136"/>
    </source>
</evidence>
<dbReference type="FunFam" id="2.60.40.60:FF:000116">
    <property type="entry name" value="Dachsous cadherin-related 2"/>
    <property type="match status" value="1"/>
</dbReference>
<evidence type="ECO:0000256" key="8">
    <source>
        <dbReference type="ARBA" id="ARBA00022989"/>
    </source>
</evidence>
<dbReference type="FunFam" id="2.60.40.60:FF:000007">
    <property type="entry name" value="Protocadherin alpha 2"/>
    <property type="match status" value="1"/>
</dbReference>
<dbReference type="InParanoid" id="A7RRZ9"/>
<proteinExistence type="predicted"/>
<organism evidence="14 15">
    <name type="scientific">Nematostella vectensis</name>
    <name type="common">Starlet sea anemone</name>
    <dbReference type="NCBI Taxonomy" id="45351"/>
    <lineage>
        <taxon>Eukaryota</taxon>
        <taxon>Metazoa</taxon>
        <taxon>Cnidaria</taxon>
        <taxon>Anthozoa</taxon>
        <taxon>Hexacorallia</taxon>
        <taxon>Actiniaria</taxon>
        <taxon>Edwardsiidae</taxon>
        <taxon>Nematostella</taxon>
    </lineage>
</organism>
<dbReference type="CDD" id="cd11304">
    <property type="entry name" value="Cadherin_repeat"/>
    <property type="match status" value="4"/>
</dbReference>
<dbReference type="InterPro" id="IPR039808">
    <property type="entry name" value="Cadherin"/>
</dbReference>
<dbReference type="SMART" id="SM00112">
    <property type="entry name" value="CA"/>
    <property type="match status" value="5"/>
</dbReference>
<evidence type="ECO:0000256" key="11">
    <source>
        <dbReference type="PROSITE-ProRule" id="PRU00043"/>
    </source>
</evidence>
<dbReference type="SUPFAM" id="SSF49313">
    <property type="entry name" value="Cadherin-like"/>
    <property type="match status" value="5"/>
</dbReference>
<sequence>MRYLILLVSVIPLALAANSLRFQVKEEQDPGALVGDVSQTDIPKRLRLSFGKIRYQIQGPADGIFEINAATGVLRTKILLNREKLPPSAQGDIFQIQIKVTTDTGGVSATIPTEVRVLDINDHSPKFPQDFEELQISESAPERSKFPLQRALDADIGNNSIQEYRIVRGNEDGLFSLSLKRFSPDMIYVYLVNTKRLDRETRDFYQLVIVAVDGGFPLPRSGRKEVNITILDSNDHSPEFSKDFYTASVPENAPNGTYLLRVTAIDQDIGKNGEIMFYLDESPERGLFRMDEYTGEIWTNAVLDYEVKSEYRLTVVAQDQGPDSIPVRAQVTIKDKNDNAPTIQVKLLQVPNAARPGLVPEDITTGSNVAIVEVRDRDSSLTVNSVVDVTLLHHKHDFALRRIFNTFYNLEVQRPLNLTRQSIYKIDFIARDRGVPTLETNNSLTLHIEDKNRHTPTYPTPSRDITIIDNTQPGDEVVTIRATDPDSGLNGKIQYSLIAGNDDKTFILDKDRGELVVFNYMFQSSYVLTIKASDSGNPPSESLVRIRIRV</sequence>
<dbReference type="OMA" id="YFHIKVR"/>
<keyword evidence="5" id="KW-0677">Repeat</keyword>
<evidence type="ECO:0000256" key="3">
    <source>
        <dbReference type="ARBA" id="ARBA00022692"/>
    </source>
</evidence>
<keyword evidence="10" id="KW-0325">Glycoprotein</keyword>
<dbReference type="PANTHER" id="PTHR24027:SF438">
    <property type="entry name" value="CADHERIN 23"/>
    <property type="match status" value="1"/>
</dbReference>
<dbReference type="Gene3D" id="2.60.40.60">
    <property type="entry name" value="Cadherins"/>
    <property type="match status" value="5"/>
</dbReference>
<dbReference type="PROSITE" id="PS50268">
    <property type="entry name" value="CADHERIN_2"/>
    <property type="match status" value="5"/>
</dbReference>
<keyword evidence="8" id="KW-1133">Transmembrane helix</keyword>
<dbReference type="STRING" id="45351.A7RRZ9"/>
<evidence type="ECO:0000259" key="13">
    <source>
        <dbReference type="PROSITE" id="PS50268"/>
    </source>
</evidence>
<dbReference type="GO" id="GO:0007156">
    <property type="term" value="P:homophilic cell adhesion via plasma membrane adhesion molecules"/>
    <property type="evidence" value="ECO:0007669"/>
    <property type="project" value="InterPro"/>
</dbReference>
<feature type="domain" description="Cadherin" evidence="13">
    <location>
        <begin position="459"/>
        <end position="550"/>
    </location>
</feature>
<dbReference type="HOGENOM" id="CLU_006480_3_2_1"/>
<keyword evidence="6 11" id="KW-0106">Calcium</keyword>
<keyword evidence="9" id="KW-0472">Membrane</keyword>
<dbReference type="Pfam" id="PF00028">
    <property type="entry name" value="Cadherin"/>
    <property type="match status" value="4"/>
</dbReference>
<feature type="signal peptide" evidence="12">
    <location>
        <begin position="1"/>
        <end position="16"/>
    </location>
</feature>
<feature type="domain" description="Cadherin" evidence="13">
    <location>
        <begin position="241"/>
        <end position="343"/>
    </location>
</feature>
<dbReference type="PANTHER" id="PTHR24027">
    <property type="entry name" value="CADHERIN-23"/>
    <property type="match status" value="1"/>
</dbReference>
<protein>
    <recommendedName>
        <fullName evidence="13">Cadherin domain-containing protein</fullName>
    </recommendedName>
</protein>
<dbReference type="InterPro" id="IPR002126">
    <property type="entry name" value="Cadherin-like_dom"/>
</dbReference>
<comment type="subcellular location">
    <subcellularLocation>
        <location evidence="1">Cell membrane</location>
        <topology evidence="1">Single-pass type I membrane protein</topology>
    </subcellularLocation>
</comment>
<evidence type="ECO:0000313" key="15">
    <source>
        <dbReference type="Proteomes" id="UP000001593"/>
    </source>
</evidence>
<dbReference type="InterPro" id="IPR020894">
    <property type="entry name" value="Cadherin_CS"/>
</dbReference>
<name>A7RRZ9_NEMVE</name>
<dbReference type="FunFam" id="2.60.40.60:FF:000020">
    <property type="entry name" value="Dachsous cadherin-related 1b"/>
    <property type="match status" value="1"/>
</dbReference>
<gene>
    <name evidence="14" type="ORF">NEMVEDRAFT_v1g91648</name>
</gene>